<feature type="transmembrane region" description="Helical" evidence="6">
    <location>
        <begin position="382"/>
        <end position="401"/>
    </location>
</feature>
<feature type="transmembrane region" description="Helical" evidence="6">
    <location>
        <begin position="155"/>
        <end position="174"/>
    </location>
</feature>
<dbReference type="InterPro" id="IPR005828">
    <property type="entry name" value="MFS_sugar_transport-like"/>
</dbReference>
<evidence type="ECO:0000256" key="6">
    <source>
        <dbReference type="SAM" id="Phobius"/>
    </source>
</evidence>
<sequence length="544" mass="60285">MSATSAYLESLLDETGGFSRFQVLMFSSVSMSKIGPVWSMLVMTFAGAIPSWSCEDDVHNVTSYRHSNSINSTLNSAQDFGNASFQQCYTSVNSTSDTCMSFRFDEGMNTVVSEWGLICDKDWVSSTITTIQMTGLLISGITAGHIADGIGRKPTYFMALLILVTCNAIAGFSVSWKMFAAMRFLLGFGTGCYLTVFYTFMMEFTPSKHRPVVVAFPSWALWACAFGFLSMWLHDWRYIHFATAIITVPWVLFWWVTPESFRYLVSHNRIEEAKEVVRRMARINGRPVPNLKKLRMLADLDQAKDRKYTVKDILTSRRLLKYTVLLGVGWLSCGYGYYAISFGVQSLSGNLYYNMFLLSVVEVPAQMSTYYLANKLGRKPTALGFFMISSMSSVVVAVTQITDFEMKHQLMSGFALAAKLGVAAGWSALMLLTTENYPTVVRNIGFGLQCSISRVGGMVAPQAVYLNHHHPGALYFICGGLLFISAVCMIFIPETKGKAMQDVINGDTTKGSPSQLHSLLSSDSPSEDSSGNTTDNLQSNNLKI</sequence>
<evidence type="ECO:0000256" key="1">
    <source>
        <dbReference type="ARBA" id="ARBA00004141"/>
    </source>
</evidence>
<feature type="transmembrane region" description="Helical" evidence="6">
    <location>
        <begin position="352"/>
        <end position="373"/>
    </location>
</feature>
<feature type="transmembrane region" description="Helical" evidence="6">
    <location>
        <begin position="180"/>
        <end position="200"/>
    </location>
</feature>
<dbReference type="PROSITE" id="PS00217">
    <property type="entry name" value="SUGAR_TRANSPORT_2"/>
    <property type="match status" value="1"/>
</dbReference>
<feature type="transmembrane region" description="Helical" evidence="6">
    <location>
        <begin position="212"/>
        <end position="232"/>
    </location>
</feature>
<feature type="transmembrane region" description="Helical" evidence="6">
    <location>
        <begin position="238"/>
        <end position="256"/>
    </location>
</feature>
<dbReference type="AlphaFoldDB" id="A0A210PU05"/>
<dbReference type="EMBL" id="NEDP02005493">
    <property type="protein sequence ID" value="OWF39981.1"/>
    <property type="molecule type" value="Genomic_DNA"/>
</dbReference>
<feature type="transmembrane region" description="Helical" evidence="6">
    <location>
        <begin position="472"/>
        <end position="492"/>
    </location>
</feature>
<dbReference type="OrthoDB" id="6155518at2759"/>
<dbReference type="PANTHER" id="PTHR24064">
    <property type="entry name" value="SOLUTE CARRIER FAMILY 22 MEMBER"/>
    <property type="match status" value="1"/>
</dbReference>
<comment type="caution">
    <text evidence="8">The sequence shown here is derived from an EMBL/GenBank/DDBJ whole genome shotgun (WGS) entry which is preliminary data.</text>
</comment>
<feature type="compositionally biased region" description="Low complexity" evidence="5">
    <location>
        <begin position="512"/>
        <end position="530"/>
    </location>
</feature>
<accession>A0A210PU05</accession>
<dbReference type="InterPro" id="IPR036259">
    <property type="entry name" value="MFS_trans_sf"/>
</dbReference>
<dbReference type="InterPro" id="IPR005829">
    <property type="entry name" value="Sugar_transporter_CS"/>
</dbReference>
<comment type="subcellular location">
    <subcellularLocation>
        <location evidence="1">Membrane</location>
        <topology evidence="1">Multi-pass membrane protein</topology>
    </subcellularLocation>
</comment>
<keyword evidence="4 6" id="KW-0472">Membrane</keyword>
<feature type="transmembrane region" description="Helical" evidence="6">
    <location>
        <begin position="319"/>
        <end position="340"/>
    </location>
</feature>
<feature type="region of interest" description="Disordered" evidence="5">
    <location>
        <begin position="503"/>
        <end position="544"/>
    </location>
</feature>
<dbReference type="Pfam" id="PF00083">
    <property type="entry name" value="Sugar_tr"/>
    <property type="match status" value="1"/>
</dbReference>
<evidence type="ECO:0000256" key="5">
    <source>
        <dbReference type="SAM" id="MobiDB-lite"/>
    </source>
</evidence>
<feature type="domain" description="Major facilitator superfamily (MFS) profile" evidence="7">
    <location>
        <begin position="83"/>
        <end position="497"/>
    </location>
</feature>
<dbReference type="InterPro" id="IPR020846">
    <property type="entry name" value="MFS_dom"/>
</dbReference>
<keyword evidence="9" id="KW-1185">Reference proteome</keyword>
<gene>
    <name evidence="8" type="ORF">KP79_PYT19668</name>
</gene>
<reference evidence="8 9" key="1">
    <citation type="journal article" date="2017" name="Nat. Ecol. Evol.">
        <title>Scallop genome provides insights into evolution of bilaterian karyotype and development.</title>
        <authorList>
            <person name="Wang S."/>
            <person name="Zhang J."/>
            <person name="Jiao W."/>
            <person name="Li J."/>
            <person name="Xun X."/>
            <person name="Sun Y."/>
            <person name="Guo X."/>
            <person name="Huan P."/>
            <person name="Dong B."/>
            <person name="Zhang L."/>
            <person name="Hu X."/>
            <person name="Sun X."/>
            <person name="Wang J."/>
            <person name="Zhao C."/>
            <person name="Wang Y."/>
            <person name="Wang D."/>
            <person name="Huang X."/>
            <person name="Wang R."/>
            <person name="Lv J."/>
            <person name="Li Y."/>
            <person name="Zhang Z."/>
            <person name="Liu B."/>
            <person name="Lu W."/>
            <person name="Hui Y."/>
            <person name="Liang J."/>
            <person name="Zhou Z."/>
            <person name="Hou R."/>
            <person name="Li X."/>
            <person name="Liu Y."/>
            <person name="Li H."/>
            <person name="Ning X."/>
            <person name="Lin Y."/>
            <person name="Zhao L."/>
            <person name="Xing Q."/>
            <person name="Dou J."/>
            <person name="Li Y."/>
            <person name="Mao J."/>
            <person name="Guo H."/>
            <person name="Dou H."/>
            <person name="Li T."/>
            <person name="Mu C."/>
            <person name="Jiang W."/>
            <person name="Fu Q."/>
            <person name="Fu X."/>
            <person name="Miao Y."/>
            <person name="Liu J."/>
            <person name="Yu Q."/>
            <person name="Li R."/>
            <person name="Liao H."/>
            <person name="Li X."/>
            <person name="Kong Y."/>
            <person name="Jiang Z."/>
            <person name="Chourrout D."/>
            <person name="Li R."/>
            <person name="Bao Z."/>
        </authorList>
    </citation>
    <scope>NUCLEOTIDE SEQUENCE [LARGE SCALE GENOMIC DNA]</scope>
    <source>
        <strain evidence="8 9">PY_sf001</strain>
    </source>
</reference>
<dbReference type="Gene3D" id="1.20.1250.20">
    <property type="entry name" value="MFS general substrate transporter like domains"/>
    <property type="match status" value="1"/>
</dbReference>
<evidence type="ECO:0000313" key="8">
    <source>
        <dbReference type="EMBL" id="OWF39981.1"/>
    </source>
</evidence>
<dbReference type="Proteomes" id="UP000242188">
    <property type="component" value="Unassembled WGS sequence"/>
</dbReference>
<dbReference type="GO" id="GO:0022857">
    <property type="term" value="F:transmembrane transporter activity"/>
    <property type="evidence" value="ECO:0007669"/>
    <property type="project" value="InterPro"/>
</dbReference>
<evidence type="ECO:0000256" key="4">
    <source>
        <dbReference type="ARBA" id="ARBA00023136"/>
    </source>
</evidence>
<evidence type="ECO:0000256" key="3">
    <source>
        <dbReference type="ARBA" id="ARBA00022989"/>
    </source>
</evidence>
<evidence type="ECO:0000259" key="7">
    <source>
        <dbReference type="PROSITE" id="PS50850"/>
    </source>
</evidence>
<dbReference type="GO" id="GO:0016020">
    <property type="term" value="C:membrane"/>
    <property type="evidence" value="ECO:0007669"/>
    <property type="project" value="UniProtKB-SubCell"/>
</dbReference>
<feature type="compositionally biased region" description="Polar residues" evidence="5">
    <location>
        <begin position="531"/>
        <end position="544"/>
    </location>
</feature>
<evidence type="ECO:0000256" key="2">
    <source>
        <dbReference type="ARBA" id="ARBA00022692"/>
    </source>
</evidence>
<organism evidence="8 9">
    <name type="scientific">Mizuhopecten yessoensis</name>
    <name type="common">Japanese scallop</name>
    <name type="synonym">Patinopecten yessoensis</name>
    <dbReference type="NCBI Taxonomy" id="6573"/>
    <lineage>
        <taxon>Eukaryota</taxon>
        <taxon>Metazoa</taxon>
        <taxon>Spiralia</taxon>
        <taxon>Lophotrochozoa</taxon>
        <taxon>Mollusca</taxon>
        <taxon>Bivalvia</taxon>
        <taxon>Autobranchia</taxon>
        <taxon>Pteriomorphia</taxon>
        <taxon>Pectinida</taxon>
        <taxon>Pectinoidea</taxon>
        <taxon>Pectinidae</taxon>
        <taxon>Mizuhopecten</taxon>
    </lineage>
</organism>
<protein>
    <submittedName>
        <fullName evidence="8">Solute carrier family 22 member 21</fullName>
    </submittedName>
</protein>
<feature type="transmembrane region" description="Helical" evidence="6">
    <location>
        <begin position="413"/>
        <end position="432"/>
    </location>
</feature>
<keyword evidence="3 6" id="KW-1133">Transmembrane helix</keyword>
<name>A0A210PU05_MIZYE</name>
<evidence type="ECO:0000313" key="9">
    <source>
        <dbReference type="Proteomes" id="UP000242188"/>
    </source>
</evidence>
<keyword evidence="2 6" id="KW-0812">Transmembrane</keyword>
<proteinExistence type="predicted"/>
<dbReference type="PROSITE" id="PS50850">
    <property type="entry name" value="MFS"/>
    <property type="match status" value="1"/>
</dbReference>
<dbReference type="SUPFAM" id="SSF103473">
    <property type="entry name" value="MFS general substrate transporter"/>
    <property type="match status" value="1"/>
</dbReference>